<dbReference type="GO" id="GO:0005634">
    <property type="term" value="C:nucleus"/>
    <property type="evidence" value="ECO:0007669"/>
    <property type="project" value="UniProtKB-SubCell"/>
</dbReference>
<reference evidence="9" key="1">
    <citation type="submission" date="2023-07" db="EMBL/GenBank/DDBJ databases">
        <title>Chromosome-level genome assembly of Artemia franciscana.</title>
        <authorList>
            <person name="Jo E."/>
        </authorList>
    </citation>
    <scope>NUCLEOTIDE SEQUENCE</scope>
    <source>
        <tissue evidence="9">Whole body</tissue>
    </source>
</reference>
<feature type="DNA-binding region" description="Homeobox" evidence="6">
    <location>
        <begin position="244"/>
        <end position="306"/>
    </location>
</feature>
<keyword evidence="3 6" id="KW-0238">DNA-binding</keyword>
<dbReference type="InterPro" id="IPR009057">
    <property type="entry name" value="Homeodomain-like_sf"/>
</dbReference>
<organism evidence="9 10">
    <name type="scientific">Artemia franciscana</name>
    <name type="common">Brine shrimp</name>
    <name type="synonym">Artemia sanfranciscana</name>
    <dbReference type="NCBI Taxonomy" id="6661"/>
    <lineage>
        <taxon>Eukaryota</taxon>
        <taxon>Metazoa</taxon>
        <taxon>Ecdysozoa</taxon>
        <taxon>Arthropoda</taxon>
        <taxon>Crustacea</taxon>
        <taxon>Branchiopoda</taxon>
        <taxon>Anostraca</taxon>
        <taxon>Artemiidae</taxon>
        <taxon>Artemia</taxon>
    </lineage>
</organism>
<keyword evidence="10" id="KW-1185">Reference proteome</keyword>
<dbReference type="PANTHER" id="PTHR11850">
    <property type="entry name" value="HOMEOBOX PROTEIN TRANSCRIPTION FACTORS"/>
    <property type="match status" value="1"/>
</dbReference>
<dbReference type="InterPro" id="IPR050224">
    <property type="entry name" value="TALE_homeobox"/>
</dbReference>
<dbReference type="GO" id="GO:0006355">
    <property type="term" value="P:regulation of DNA-templated transcription"/>
    <property type="evidence" value="ECO:0007669"/>
    <property type="project" value="InterPro"/>
</dbReference>
<evidence type="ECO:0000256" key="7">
    <source>
        <dbReference type="SAM" id="MobiDB-lite"/>
    </source>
</evidence>
<dbReference type="CDD" id="cd00086">
    <property type="entry name" value="homeodomain"/>
    <property type="match status" value="1"/>
</dbReference>
<dbReference type="SMART" id="SM00389">
    <property type="entry name" value="HOX"/>
    <property type="match status" value="1"/>
</dbReference>
<evidence type="ECO:0000256" key="5">
    <source>
        <dbReference type="ARBA" id="ARBA00023242"/>
    </source>
</evidence>
<comment type="similarity">
    <text evidence="2">Belongs to the TALE/MEIS homeobox family.</text>
</comment>
<sequence>MGETNEALEIGRMVANIHDNFRESNVEEEKKAIYGHPLFPLLAVLLEKCEIATVSNKAVNKDVGTFEEDVRTFIDHNTKGNQRLLIPLSDTTDLMVHALQVLQIHLMELQKVRDLCNEFCTRYVSNMKSKLAPEKLIGSVTEEELTLSLHEELFDRQSFDSEGNGIDYSSSIYQRSNSYGQDHRTSRYGLSDSCSRSDDDRCDESPPLVIAEQELDLSKDRTSIGRTDSDDSQSTPHLSGKKPGKGCRGALPKQATAMLKEWIWQHKDRPYPTEEEKRMLAERGNITVHQINNWFINARRRILQPHISGRLRDTQLCKGESVTKQKLKSEMWEHQGETNSPGLLYQMHNAGYPSHGLFMNNGKES</sequence>
<feature type="region of interest" description="Disordered" evidence="7">
    <location>
        <begin position="177"/>
        <end position="250"/>
    </location>
</feature>
<dbReference type="Pfam" id="PF16493">
    <property type="entry name" value="Meis_PKNOX_N"/>
    <property type="match status" value="1"/>
</dbReference>
<dbReference type="GO" id="GO:0001654">
    <property type="term" value="P:eye development"/>
    <property type="evidence" value="ECO:0007669"/>
    <property type="project" value="UniProtKB-ARBA"/>
</dbReference>
<proteinExistence type="inferred from homology"/>
<feature type="domain" description="Homeobox" evidence="8">
    <location>
        <begin position="242"/>
        <end position="305"/>
    </location>
</feature>
<dbReference type="Pfam" id="PF05920">
    <property type="entry name" value="Homeobox_KN"/>
    <property type="match status" value="1"/>
</dbReference>
<evidence type="ECO:0000256" key="6">
    <source>
        <dbReference type="PROSITE-ProRule" id="PRU00108"/>
    </source>
</evidence>
<evidence type="ECO:0000259" key="8">
    <source>
        <dbReference type="PROSITE" id="PS50071"/>
    </source>
</evidence>
<evidence type="ECO:0000256" key="1">
    <source>
        <dbReference type="ARBA" id="ARBA00004123"/>
    </source>
</evidence>
<dbReference type="EMBL" id="JAVRJZ010000016">
    <property type="protein sequence ID" value="KAK2710812.1"/>
    <property type="molecule type" value="Genomic_DNA"/>
</dbReference>
<comment type="subcellular location">
    <subcellularLocation>
        <location evidence="1 6">Nucleus</location>
    </subcellularLocation>
</comment>
<dbReference type="PROSITE" id="PS50071">
    <property type="entry name" value="HOMEOBOX_2"/>
    <property type="match status" value="1"/>
</dbReference>
<dbReference type="GO" id="GO:0000987">
    <property type="term" value="F:cis-regulatory region sequence-specific DNA binding"/>
    <property type="evidence" value="ECO:0007669"/>
    <property type="project" value="UniProtKB-ARBA"/>
</dbReference>
<comment type="caution">
    <text evidence="9">The sequence shown here is derived from an EMBL/GenBank/DDBJ whole genome shotgun (WGS) entry which is preliminary data.</text>
</comment>
<accession>A0AA88HU43</accession>
<evidence type="ECO:0000313" key="9">
    <source>
        <dbReference type="EMBL" id="KAK2710812.1"/>
    </source>
</evidence>
<dbReference type="AlphaFoldDB" id="A0AA88HU43"/>
<keyword evidence="5 6" id="KW-0539">Nucleus</keyword>
<dbReference type="Proteomes" id="UP001187531">
    <property type="component" value="Unassembled WGS sequence"/>
</dbReference>
<dbReference type="EMBL" id="JAVRJZ010000016">
    <property type="protein sequence ID" value="KAK2710811.1"/>
    <property type="molecule type" value="Genomic_DNA"/>
</dbReference>
<dbReference type="InterPro" id="IPR032453">
    <property type="entry name" value="PKNOX/Meis_N"/>
</dbReference>
<dbReference type="InterPro" id="IPR008422">
    <property type="entry name" value="KN_HD"/>
</dbReference>
<evidence type="ECO:0000256" key="4">
    <source>
        <dbReference type="ARBA" id="ARBA00023155"/>
    </source>
</evidence>
<protein>
    <recommendedName>
        <fullName evidence="8">Homeobox domain-containing protein</fullName>
    </recommendedName>
</protein>
<name>A0AA88HU43_ARTSF</name>
<keyword evidence="4 6" id="KW-0371">Homeobox</keyword>
<feature type="compositionally biased region" description="Basic and acidic residues" evidence="7">
    <location>
        <begin position="216"/>
        <end position="229"/>
    </location>
</feature>
<evidence type="ECO:0000256" key="3">
    <source>
        <dbReference type="ARBA" id="ARBA00023125"/>
    </source>
</evidence>
<dbReference type="GO" id="GO:0048646">
    <property type="term" value="P:anatomical structure formation involved in morphogenesis"/>
    <property type="evidence" value="ECO:0007669"/>
    <property type="project" value="UniProtKB-ARBA"/>
</dbReference>
<dbReference type="SUPFAM" id="SSF46689">
    <property type="entry name" value="Homeodomain-like"/>
    <property type="match status" value="1"/>
</dbReference>
<gene>
    <name evidence="9" type="ORF">QYM36_012108</name>
</gene>
<dbReference type="InterPro" id="IPR001356">
    <property type="entry name" value="HD"/>
</dbReference>
<dbReference type="Gene3D" id="1.10.10.60">
    <property type="entry name" value="Homeodomain-like"/>
    <property type="match status" value="1"/>
</dbReference>
<evidence type="ECO:0000256" key="2">
    <source>
        <dbReference type="ARBA" id="ARBA00009661"/>
    </source>
</evidence>
<evidence type="ECO:0000313" key="10">
    <source>
        <dbReference type="Proteomes" id="UP001187531"/>
    </source>
</evidence>